<dbReference type="PANTHER" id="PTHR30055">
    <property type="entry name" value="HTH-TYPE TRANSCRIPTIONAL REGULATOR RUTR"/>
    <property type="match status" value="1"/>
</dbReference>
<dbReference type="SUPFAM" id="SSF46689">
    <property type="entry name" value="Homeodomain-like"/>
    <property type="match status" value="1"/>
</dbReference>
<keyword evidence="1" id="KW-0805">Transcription regulation</keyword>
<dbReference type="Pfam" id="PF00440">
    <property type="entry name" value="TetR_N"/>
    <property type="match status" value="1"/>
</dbReference>
<keyword evidence="2 4" id="KW-0238">DNA-binding</keyword>
<dbReference type="PANTHER" id="PTHR30055:SF220">
    <property type="entry name" value="TETR-FAMILY REGULATORY PROTEIN"/>
    <property type="match status" value="1"/>
</dbReference>
<evidence type="ECO:0000256" key="2">
    <source>
        <dbReference type="ARBA" id="ARBA00023125"/>
    </source>
</evidence>
<name>A0A542ZBX1_9ACTN</name>
<organism evidence="6 7">
    <name type="scientific">Propioniferax innocua</name>
    <dbReference type="NCBI Taxonomy" id="1753"/>
    <lineage>
        <taxon>Bacteria</taxon>
        <taxon>Bacillati</taxon>
        <taxon>Actinomycetota</taxon>
        <taxon>Actinomycetes</taxon>
        <taxon>Propionibacteriales</taxon>
        <taxon>Propionibacteriaceae</taxon>
        <taxon>Propioniferax</taxon>
    </lineage>
</organism>
<proteinExistence type="predicted"/>
<accession>A0A542ZBX1</accession>
<reference evidence="6 7" key="1">
    <citation type="submission" date="2019-06" db="EMBL/GenBank/DDBJ databases">
        <title>Sequencing the genomes of 1000 actinobacteria strains.</title>
        <authorList>
            <person name="Klenk H.-P."/>
        </authorList>
    </citation>
    <scope>NUCLEOTIDE SEQUENCE [LARGE SCALE GENOMIC DNA]</scope>
    <source>
        <strain evidence="6 7">DSM 8251</strain>
    </source>
</reference>
<keyword evidence="3" id="KW-0804">Transcription</keyword>
<evidence type="ECO:0000313" key="7">
    <source>
        <dbReference type="Proteomes" id="UP000316196"/>
    </source>
</evidence>
<dbReference type="InterPro" id="IPR009057">
    <property type="entry name" value="Homeodomain-like_sf"/>
</dbReference>
<feature type="domain" description="HTH tetR-type" evidence="5">
    <location>
        <begin position="20"/>
        <end position="80"/>
    </location>
</feature>
<dbReference type="InterPro" id="IPR050109">
    <property type="entry name" value="HTH-type_TetR-like_transc_reg"/>
</dbReference>
<dbReference type="GO" id="GO:0003700">
    <property type="term" value="F:DNA-binding transcription factor activity"/>
    <property type="evidence" value="ECO:0007669"/>
    <property type="project" value="TreeGrafter"/>
</dbReference>
<dbReference type="InterPro" id="IPR001647">
    <property type="entry name" value="HTH_TetR"/>
</dbReference>
<evidence type="ECO:0000313" key="6">
    <source>
        <dbReference type="EMBL" id="TQL57845.1"/>
    </source>
</evidence>
<gene>
    <name evidence="6" type="ORF">FB460_1690</name>
</gene>
<dbReference type="InterPro" id="IPR036271">
    <property type="entry name" value="Tet_transcr_reg_TetR-rel_C_sf"/>
</dbReference>
<dbReference type="SUPFAM" id="SSF48498">
    <property type="entry name" value="Tetracyclin repressor-like, C-terminal domain"/>
    <property type="match status" value="1"/>
</dbReference>
<evidence type="ECO:0000259" key="5">
    <source>
        <dbReference type="PROSITE" id="PS50977"/>
    </source>
</evidence>
<protein>
    <submittedName>
        <fullName evidence="6">TetR family transcriptional regulator</fullName>
    </submittedName>
</protein>
<dbReference type="Pfam" id="PF13305">
    <property type="entry name" value="TetR_C_33"/>
    <property type="match status" value="1"/>
</dbReference>
<dbReference type="InterPro" id="IPR025996">
    <property type="entry name" value="MT1864/Rv1816-like_C"/>
</dbReference>
<dbReference type="AlphaFoldDB" id="A0A542ZBX1"/>
<dbReference type="Proteomes" id="UP000316196">
    <property type="component" value="Unassembled WGS sequence"/>
</dbReference>
<dbReference type="EMBL" id="VFOR01000002">
    <property type="protein sequence ID" value="TQL57845.1"/>
    <property type="molecule type" value="Genomic_DNA"/>
</dbReference>
<evidence type="ECO:0000256" key="1">
    <source>
        <dbReference type="ARBA" id="ARBA00023015"/>
    </source>
</evidence>
<evidence type="ECO:0000256" key="4">
    <source>
        <dbReference type="PROSITE-ProRule" id="PRU00335"/>
    </source>
</evidence>
<keyword evidence="7" id="KW-1185">Reference proteome</keyword>
<dbReference type="PROSITE" id="PS50977">
    <property type="entry name" value="HTH_TETR_2"/>
    <property type="match status" value="1"/>
</dbReference>
<comment type="caution">
    <text evidence="6">The sequence shown here is derived from an EMBL/GenBank/DDBJ whole genome shotgun (WGS) entry which is preliminary data.</text>
</comment>
<feature type="DNA-binding region" description="H-T-H motif" evidence="4">
    <location>
        <begin position="43"/>
        <end position="62"/>
    </location>
</feature>
<sequence length="197" mass="21681">MTRSAWSRYCWRMARAYHHGDLRRHVLDIAVTLLGGEGPDAVSLREVARRAEVSHAAPAHHFGSRQGLFTAVAAEGFRLLADEMRASIEEQRFDLTAVAYVGWAVKHPGHFSVMFRTDLLDGSDDELVAAQAETSDMLTSGVAMVPDSVLTTDRDAARKAAWALVHGLASLVIGGQIEEEDAERLTLQCARQLFPLR</sequence>
<evidence type="ECO:0000256" key="3">
    <source>
        <dbReference type="ARBA" id="ARBA00023163"/>
    </source>
</evidence>
<dbReference type="Gene3D" id="1.10.357.10">
    <property type="entry name" value="Tetracycline Repressor, domain 2"/>
    <property type="match status" value="1"/>
</dbReference>
<dbReference type="OrthoDB" id="3173376at2"/>
<dbReference type="GO" id="GO:0000976">
    <property type="term" value="F:transcription cis-regulatory region binding"/>
    <property type="evidence" value="ECO:0007669"/>
    <property type="project" value="TreeGrafter"/>
</dbReference>